<sequence>MVTTQLPSQVTTQQEPHTAPQPETRPAERIEFRLALVCYGGVSLAVYMHGVTKELHKLVRASRRFDGVGHLDEPNPFGTDETEWAYFEALRELARAGRRLSVAVDVIAGTSAGGINGVVLGKVLALDGAQESLKDVWIEEGDLRKLLRSLPLGGVRTRAVLAAARLLRSGLFGKLGREDDAPSPLRGELMSTLLLRAITDIDGTATQGGTLLPPNGSLELYVTLTDLHGFEVLVPTGAGGASQRDRQHAQVLRFVAAHGDTGDFGKDASPDLAFAARATSSFPGAFAPIRMDKFAEECKKRPFPDTLSDRFVYPYDEGDAKAADAWFVDGGVLDNAPFDLVVAAISRKRAETEVLRRLVYIEPDPGRPLVPATPDGPPPGPPSWLGGVSKAVLGVKGTHGVLRDLIALRDLNRKIGEVGAIAKSQMDAVQDLVRDELDLLWPPPDDESGSAGNGHAAVQQLSDAVHVRAREHLGAGFPTYCRLKVEAAARRMADEIAQRFVFPPDSSRTSFLRAAIGEWARGRPEWADPDPTTLMTFLRPADIPYRERRLMFLLAGVNALYDEIGAGPHAPLRHDLDTLKTAAWDLLEELRRIPGEVVSDVPAEAVAFLAPAELDDSLLADPRVFAETHGNDFTTLFRAYRDALEAALGDGSTPLWEIFQRTTQAWGADYRRALLSRYLAFPFWDGLIFPTVSLAELPQFTPIGVAQFSPLAAAALPTPDGGKLKGVSLHHFGGFAKAEWRENDYLWGRLDGVELILRQLYDAGSPAPTAAATAPPPSTAGAVSSAGGPVLKAGLRAVLDSEQGLQRIAARRAELAEEVAQLPG</sequence>
<comment type="caution">
    <text evidence="2">Lacks conserved residue(s) required for the propagation of feature annotation.</text>
</comment>
<evidence type="ECO:0000313" key="6">
    <source>
        <dbReference type="Proteomes" id="UP000319865"/>
    </source>
</evidence>
<keyword evidence="6" id="KW-1185">Reference proteome</keyword>
<comment type="caution">
    <text evidence="5">The sequence shown here is derived from an EMBL/GenBank/DDBJ whole genome shotgun (WGS) entry which is preliminary data.</text>
</comment>
<dbReference type="GO" id="GO:0016042">
    <property type="term" value="P:lipid catabolic process"/>
    <property type="evidence" value="ECO:0007669"/>
    <property type="project" value="UniProtKB-UniRule"/>
</dbReference>
<dbReference type="Gene3D" id="3.40.1090.10">
    <property type="entry name" value="Cytosolic phospholipase A2 catalytic domain"/>
    <property type="match status" value="1"/>
</dbReference>
<dbReference type="SUPFAM" id="SSF52151">
    <property type="entry name" value="FabD/lysophospholipase-like"/>
    <property type="match status" value="1"/>
</dbReference>
<dbReference type="InterPro" id="IPR019894">
    <property type="entry name" value="Patatin-related_protein"/>
</dbReference>
<reference evidence="5 6" key="1">
    <citation type="submission" date="2019-06" db="EMBL/GenBank/DDBJ databases">
        <title>Sequencing the genomes of 1000 actinobacteria strains.</title>
        <authorList>
            <person name="Klenk H.-P."/>
        </authorList>
    </citation>
    <scope>NUCLEOTIDE SEQUENCE [LARGE SCALE GENOMIC DNA]</scope>
    <source>
        <strain evidence="5 6">DSM 46837</strain>
    </source>
</reference>
<dbReference type="AlphaFoldDB" id="A0A543PEF7"/>
<feature type="domain" description="PNPLA" evidence="4">
    <location>
        <begin position="36"/>
        <end position="342"/>
    </location>
</feature>
<keyword evidence="2" id="KW-0378">Hydrolase</keyword>
<dbReference type="Pfam" id="PF11856">
    <property type="entry name" value="DUF3376"/>
    <property type="match status" value="1"/>
</dbReference>
<dbReference type="InterPro" id="IPR016035">
    <property type="entry name" value="Acyl_Trfase/lysoPLipase"/>
</dbReference>
<evidence type="ECO:0000256" key="1">
    <source>
        <dbReference type="ARBA" id="ARBA00023098"/>
    </source>
</evidence>
<evidence type="ECO:0000256" key="3">
    <source>
        <dbReference type="SAM" id="MobiDB-lite"/>
    </source>
</evidence>
<feature type="short sequence motif" description="DGA/G" evidence="2">
    <location>
        <begin position="329"/>
        <end position="331"/>
    </location>
</feature>
<keyword evidence="1 2" id="KW-0443">Lipid metabolism</keyword>
<dbReference type="RefSeq" id="WP_142025094.1">
    <property type="nucleotide sequence ID" value="NZ_VFQE01000001.1"/>
</dbReference>
<evidence type="ECO:0000256" key="2">
    <source>
        <dbReference type="PROSITE-ProRule" id="PRU01161"/>
    </source>
</evidence>
<dbReference type="EMBL" id="VFQE01000001">
    <property type="protein sequence ID" value="TQN42464.1"/>
    <property type="molecule type" value="Genomic_DNA"/>
</dbReference>
<evidence type="ECO:0000259" key="4">
    <source>
        <dbReference type="PROSITE" id="PS51635"/>
    </source>
</evidence>
<dbReference type="GO" id="GO:0016787">
    <property type="term" value="F:hydrolase activity"/>
    <property type="evidence" value="ECO:0007669"/>
    <property type="project" value="UniProtKB-UniRule"/>
</dbReference>
<feature type="compositionally biased region" description="Polar residues" evidence="3">
    <location>
        <begin position="1"/>
        <end position="16"/>
    </location>
</feature>
<feature type="region of interest" description="Disordered" evidence="3">
    <location>
        <begin position="1"/>
        <end position="26"/>
    </location>
</feature>
<keyword evidence="2" id="KW-0442">Lipid degradation</keyword>
<dbReference type="Pfam" id="PF01734">
    <property type="entry name" value="Patatin"/>
    <property type="match status" value="1"/>
</dbReference>
<protein>
    <submittedName>
        <fullName evidence="5">Patatin-related protein</fullName>
    </submittedName>
</protein>
<organism evidence="5 6">
    <name type="scientific">Blastococcus colisei</name>
    <dbReference type="NCBI Taxonomy" id="1564162"/>
    <lineage>
        <taxon>Bacteria</taxon>
        <taxon>Bacillati</taxon>
        <taxon>Actinomycetota</taxon>
        <taxon>Actinomycetes</taxon>
        <taxon>Geodermatophilales</taxon>
        <taxon>Geodermatophilaceae</taxon>
        <taxon>Blastococcus</taxon>
    </lineage>
</organism>
<dbReference type="Proteomes" id="UP000319865">
    <property type="component" value="Unassembled WGS sequence"/>
</dbReference>
<dbReference type="InterPro" id="IPR002641">
    <property type="entry name" value="PNPLA_dom"/>
</dbReference>
<accession>A0A543PEF7</accession>
<dbReference type="NCBIfam" id="TIGR03607">
    <property type="entry name" value="patatin-like protein"/>
    <property type="match status" value="1"/>
</dbReference>
<evidence type="ECO:0000313" key="5">
    <source>
        <dbReference type="EMBL" id="TQN42464.1"/>
    </source>
</evidence>
<feature type="active site" description="Nucleophile" evidence="2">
    <location>
        <position position="111"/>
    </location>
</feature>
<dbReference type="InterPro" id="IPR024282">
    <property type="entry name" value="DUF3376"/>
</dbReference>
<feature type="active site" description="Proton acceptor" evidence="2">
    <location>
        <position position="329"/>
    </location>
</feature>
<dbReference type="PROSITE" id="PS51635">
    <property type="entry name" value="PNPLA"/>
    <property type="match status" value="1"/>
</dbReference>
<feature type="short sequence motif" description="GXSXG" evidence="2">
    <location>
        <begin position="109"/>
        <end position="113"/>
    </location>
</feature>
<feature type="region of interest" description="Disordered" evidence="3">
    <location>
        <begin position="767"/>
        <end position="786"/>
    </location>
</feature>
<proteinExistence type="predicted"/>
<name>A0A543PEF7_9ACTN</name>
<dbReference type="OrthoDB" id="8728704at2"/>
<gene>
    <name evidence="5" type="ORF">FHU33_1864</name>
</gene>